<feature type="transmembrane region" description="Helical" evidence="1">
    <location>
        <begin position="357"/>
        <end position="385"/>
    </location>
</feature>
<feature type="transmembrane region" description="Helical" evidence="1">
    <location>
        <begin position="144"/>
        <end position="164"/>
    </location>
</feature>
<keyword evidence="1" id="KW-1133">Transmembrane helix</keyword>
<feature type="transmembrane region" description="Helical" evidence="1">
    <location>
        <begin position="285"/>
        <end position="315"/>
    </location>
</feature>
<dbReference type="EMBL" id="UOGA01000219">
    <property type="protein sequence ID" value="VAX22224.1"/>
    <property type="molecule type" value="Genomic_DNA"/>
</dbReference>
<organism evidence="2">
    <name type="scientific">hydrothermal vent metagenome</name>
    <dbReference type="NCBI Taxonomy" id="652676"/>
    <lineage>
        <taxon>unclassified sequences</taxon>
        <taxon>metagenomes</taxon>
        <taxon>ecological metagenomes</taxon>
    </lineage>
</organism>
<dbReference type="AlphaFoldDB" id="A0A3B1CDT2"/>
<feature type="transmembrane region" description="Helical" evidence="1">
    <location>
        <begin position="573"/>
        <end position="599"/>
    </location>
</feature>
<gene>
    <name evidence="2" type="ORF">MNBD_NITROSPINAE04-2019</name>
</gene>
<feature type="transmembrane region" description="Helical" evidence="1">
    <location>
        <begin position="619"/>
        <end position="640"/>
    </location>
</feature>
<evidence type="ECO:0000313" key="2">
    <source>
        <dbReference type="EMBL" id="VAX22224.1"/>
    </source>
</evidence>
<protein>
    <submittedName>
        <fullName evidence="2">Uncharacterized protein</fullName>
    </submittedName>
</protein>
<feature type="transmembrane region" description="Helical" evidence="1">
    <location>
        <begin position="397"/>
        <end position="419"/>
    </location>
</feature>
<sequence>MMGEQFWLGRNIYQLSDNDKIPYQIPGPMDAWAGNEKKSVALPVHFSRDIDLSFEFADTHESHPPTLSVEIDGSAFSEIQVRPGFGTQPHEWQTKGKPQTIDIFIPAESIANEPQYISITTTSGSWVAISKVTLRIAPYKGELFMAKLLWGMTAFLAVVLAVIYRGELTAKARQLASGGITLISDATYVYPPQKAGWLSLLFTIGLLCIATYNEYPKWNVFELQPDSSSYIRHEVQRTYLYPLFIKIFEGQNVKDIEEYYTRGIIKPTADSPYVDLLRVVHAQKVILIITLLIFYFCLSLIVPCYLAFSFCLWLYLSDFFEQHAYALLTEPLSQSLYFITIGLLLCYLRFPRTFLALLMGLVIGLASIVRPANIFLLPFLIITLIGGVHDGYKKRILRLSAASAIVVIILLSQAFYTYYRTDSFMPSPMYPQQRIAIALQYATAEDIAAMPDSESVMFLKKCLELKKNADIDVIGSDRKANNLAPYEYYNSNHYIVASRLARSLFKSDHPIIKGNFDDKFWGYYSKLANKITPPILREHMVEWLETASFAFNYSNTKMSRISSSKMNITFRQLIPYMLIAFSLLLFINYKIATFCYFLLLAHLSNVALASLYNYPLERYIYATEWFVLVALFICISVLTATGAKLVYTKFCKYPEYQF</sequence>
<accession>A0A3B1CDT2</accession>
<reference evidence="2" key="1">
    <citation type="submission" date="2018-06" db="EMBL/GenBank/DDBJ databases">
        <authorList>
            <person name="Zhirakovskaya E."/>
        </authorList>
    </citation>
    <scope>NUCLEOTIDE SEQUENCE</scope>
</reference>
<proteinExistence type="predicted"/>
<name>A0A3B1CDT2_9ZZZZ</name>
<evidence type="ECO:0000256" key="1">
    <source>
        <dbReference type="SAM" id="Phobius"/>
    </source>
</evidence>
<keyword evidence="1" id="KW-0812">Transmembrane</keyword>
<keyword evidence="1" id="KW-0472">Membrane</keyword>
<feature type="transmembrane region" description="Helical" evidence="1">
    <location>
        <begin position="335"/>
        <end position="350"/>
    </location>
</feature>